<feature type="domain" description="Ku" evidence="2">
    <location>
        <begin position="52"/>
        <end position="181"/>
    </location>
</feature>
<protein>
    <submittedName>
        <fullName evidence="3">Ku protein</fullName>
    </submittedName>
</protein>
<reference evidence="4" key="1">
    <citation type="journal article" date="2019" name="Int. J. Syst. Evol. Microbiol.">
        <title>The Global Catalogue of Microorganisms (GCM) 10K type strain sequencing project: providing services to taxonomists for standard genome sequencing and annotation.</title>
        <authorList>
            <consortium name="The Broad Institute Genomics Platform"/>
            <consortium name="The Broad Institute Genome Sequencing Center for Infectious Disease"/>
            <person name="Wu L."/>
            <person name="Ma J."/>
        </authorList>
    </citation>
    <scope>NUCLEOTIDE SEQUENCE [LARGE SCALE GENOMIC DNA]</scope>
    <source>
        <strain evidence="4">CGMCC 1.18575</strain>
    </source>
</reference>
<dbReference type="InterPro" id="IPR016194">
    <property type="entry name" value="SPOC-like_C_dom_sf"/>
</dbReference>
<dbReference type="SUPFAM" id="SSF100939">
    <property type="entry name" value="SPOC domain-like"/>
    <property type="match status" value="1"/>
</dbReference>
<sequence>MHAMWKGTVQIAKIQIPVKLYAATEDKELSLKQMHAPCGGSVSHLKYCQTCDAKIEPEDMRKVYDLGGGNVVEITEDELTSLAPPASKTMIVEQFASEAEVERLRLKKHYYVGTDEVGEEAFRLLQASLRQSRKIGIGYVTLRSVRNLAALWAQGEGLVLSTMLYEDEVRPMAPVYAKSPAAAERTAVPEAHLLVFDRLVAAMTSPFEGTRYVNHYDSALRELIDSKIAKLAPKPAMGADQQGVRRGTAHLEDLLASLTTSLDAVTGAGGDPFAQQDFGQTH</sequence>
<keyword evidence="1" id="KW-0238">DNA-binding</keyword>
<dbReference type="EMBL" id="JBHSMI010000028">
    <property type="protein sequence ID" value="MFC5404346.1"/>
    <property type="molecule type" value="Genomic_DNA"/>
</dbReference>
<accession>A0ABW0HT81</accession>
<dbReference type="RefSeq" id="WP_378134581.1">
    <property type="nucleotide sequence ID" value="NZ_JBHSMI010000028.1"/>
</dbReference>
<dbReference type="InterPro" id="IPR009187">
    <property type="entry name" value="Prok_Ku"/>
</dbReference>
<evidence type="ECO:0000256" key="1">
    <source>
        <dbReference type="ARBA" id="ARBA00023125"/>
    </source>
</evidence>
<evidence type="ECO:0000313" key="4">
    <source>
        <dbReference type="Proteomes" id="UP001596113"/>
    </source>
</evidence>
<dbReference type="PIRSF" id="PIRSF006493">
    <property type="entry name" value="Prok_Ku"/>
    <property type="match status" value="1"/>
</dbReference>
<dbReference type="SMART" id="SM00559">
    <property type="entry name" value="Ku78"/>
    <property type="match status" value="1"/>
</dbReference>
<proteinExistence type="predicted"/>
<name>A0ABW0HT81_9BACL</name>
<dbReference type="Gene3D" id="2.40.290.10">
    <property type="match status" value="1"/>
</dbReference>
<dbReference type="PANTHER" id="PTHR41251:SF1">
    <property type="entry name" value="NON-HOMOLOGOUS END JOINING PROTEIN KU"/>
    <property type="match status" value="1"/>
</dbReference>
<dbReference type="InterPro" id="IPR006164">
    <property type="entry name" value="DNA_bd_Ku70/Ku80"/>
</dbReference>
<evidence type="ECO:0000313" key="3">
    <source>
        <dbReference type="EMBL" id="MFC5404346.1"/>
    </source>
</evidence>
<comment type="caution">
    <text evidence="3">The sequence shown here is derived from an EMBL/GenBank/DDBJ whole genome shotgun (WGS) entry which is preliminary data.</text>
</comment>
<gene>
    <name evidence="3" type="ORF">ACFPOF_16525</name>
</gene>
<evidence type="ECO:0000259" key="2">
    <source>
        <dbReference type="SMART" id="SM00559"/>
    </source>
</evidence>
<dbReference type="Pfam" id="PF02735">
    <property type="entry name" value="Ku"/>
    <property type="match status" value="1"/>
</dbReference>
<organism evidence="3 4">
    <name type="scientific">Cohnella soli</name>
    <dbReference type="NCBI Taxonomy" id="425005"/>
    <lineage>
        <taxon>Bacteria</taxon>
        <taxon>Bacillati</taxon>
        <taxon>Bacillota</taxon>
        <taxon>Bacilli</taxon>
        <taxon>Bacillales</taxon>
        <taxon>Paenibacillaceae</taxon>
        <taxon>Cohnella</taxon>
    </lineage>
</organism>
<dbReference type="Proteomes" id="UP001596113">
    <property type="component" value="Unassembled WGS sequence"/>
</dbReference>
<dbReference type="PANTHER" id="PTHR41251">
    <property type="entry name" value="NON-HOMOLOGOUS END JOINING PROTEIN KU"/>
    <property type="match status" value="1"/>
</dbReference>
<keyword evidence="4" id="KW-1185">Reference proteome</keyword>